<dbReference type="SUPFAM" id="SSF50978">
    <property type="entry name" value="WD40 repeat-like"/>
    <property type="match status" value="1"/>
</dbReference>
<dbReference type="AlphaFoldDB" id="A0A3P3YMX8"/>
<proteinExistence type="predicted"/>
<keyword evidence="2" id="KW-0496">Mitochondrion</keyword>
<name>A0A3P3YMX8_PLABS</name>
<evidence type="ECO:0000313" key="3">
    <source>
        <dbReference type="Proteomes" id="UP000290189"/>
    </source>
</evidence>
<gene>
    <name evidence="2" type="ORF">PLBR_LOCUS8786</name>
</gene>
<sequence>MPCRLDDVPSGWHERAMSRKTPGTNKPSGRSADLFSEIEASLGTNKRAQDQQTAVASSSYPKGSINPSSRAGPTQGERNPQYHTIATAPPSTFHPVISTKDEEPSEEDEYGSDFEAYSDDFDEEEEEPTEPPSAVVAASPGTPQPTITRPVRRRTHALDARSKKVLAVVKLVEESSDIYHVEPDARAIRRLNTTTTASQFNDDWIASAVQTDDIHSAEASSQCPEAGHASSNVDSIRLQKFIRAAARLCEAAILQGRSIGHLLMKEKSHALELSCPPLINGRDVVSIDCSPVQSQIVLVGYGPSEASRSMALLCVWDVEQPTRPSAVLSCFGTVRRCLLAVHAGSLVAIAGLEQGSLALWDLREPPTMHKLVKCPSPSEEVFLHRQATFTTDDFLDGNHASPVCCLSNLSSPAQHAGQSAVQVASMDVLGAVNVWTLLEISAPDDMDPGLAIGGRVKLVLSLLVRVASQSSLPSTIEFCRRDPNDYLLADGCACIIRGKRFGTPPDPSMYFPPGRTVDYPLSLSSSPFVDGLFLAGYASGMLCLFNMAVCEPVMSWPMASASGIVQVLWSPRSPTQFFALDRNGVLSIWDLMDPSAIRLAPSALTMAQAPMKCIQLPQATDHFCIPVPAEKDDTTVSIVYRVERGTVKVSALPLVPGPRANAPASDALQWLQSCTS</sequence>
<dbReference type="GO" id="GO:0045503">
    <property type="term" value="F:dynein light chain binding"/>
    <property type="evidence" value="ECO:0007669"/>
    <property type="project" value="InterPro"/>
</dbReference>
<dbReference type="GO" id="GO:0005929">
    <property type="term" value="C:cilium"/>
    <property type="evidence" value="ECO:0007669"/>
    <property type="project" value="GOC"/>
</dbReference>
<feature type="compositionally biased region" description="Acidic residues" evidence="1">
    <location>
        <begin position="103"/>
        <end position="129"/>
    </location>
</feature>
<feature type="compositionally biased region" description="Polar residues" evidence="1">
    <location>
        <begin position="42"/>
        <end position="84"/>
    </location>
</feature>
<feature type="region of interest" description="Disordered" evidence="1">
    <location>
        <begin position="1"/>
        <end position="148"/>
    </location>
</feature>
<dbReference type="GO" id="GO:0045504">
    <property type="term" value="F:dynein heavy chain binding"/>
    <property type="evidence" value="ECO:0007669"/>
    <property type="project" value="InterPro"/>
</dbReference>
<protein>
    <recommendedName>
        <fullName evidence="4">WD repeat-containing protein 60</fullName>
    </recommendedName>
</protein>
<dbReference type="GO" id="GO:0042073">
    <property type="term" value="P:intraciliary transport"/>
    <property type="evidence" value="ECO:0007669"/>
    <property type="project" value="InterPro"/>
</dbReference>
<dbReference type="Proteomes" id="UP000290189">
    <property type="component" value="Unassembled WGS sequence"/>
</dbReference>
<dbReference type="EMBL" id="OVEO01000018">
    <property type="protein sequence ID" value="SPR01571.1"/>
    <property type="molecule type" value="Genomic_DNA"/>
</dbReference>
<dbReference type="Gene3D" id="2.130.10.10">
    <property type="entry name" value="YVTN repeat-like/Quinoprotein amine dehydrogenase"/>
    <property type="match status" value="1"/>
</dbReference>
<dbReference type="InterPro" id="IPR015943">
    <property type="entry name" value="WD40/YVTN_repeat-like_dom_sf"/>
</dbReference>
<accession>A0A3P3YMX8</accession>
<organism evidence="2 3">
    <name type="scientific">Plasmodiophora brassicae</name>
    <name type="common">Clubroot disease agent</name>
    <dbReference type="NCBI Taxonomy" id="37360"/>
    <lineage>
        <taxon>Eukaryota</taxon>
        <taxon>Sar</taxon>
        <taxon>Rhizaria</taxon>
        <taxon>Endomyxa</taxon>
        <taxon>Phytomyxea</taxon>
        <taxon>Plasmodiophorida</taxon>
        <taxon>Plasmodiophoridae</taxon>
        <taxon>Plasmodiophora</taxon>
    </lineage>
</organism>
<evidence type="ECO:0008006" key="4">
    <source>
        <dbReference type="Google" id="ProtNLM"/>
    </source>
</evidence>
<dbReference type="PANTHER" id="PTHR16022">
    <property type="entry name" value="WD REPEAT DOMAIN 60"/>
    <property type="match status" value="1"/>
</dbReference>
<dbReference type="InterPro" id="IPR036322">
    <property type="entry name" value="WD40_repeat_dom_sf"/>
</dbReference>
<feature type="compositionally biased region" description="Basic and acidic residues" evidence="1">
    <location>
        <begin position="1"/>
        <end position="17"/>
    </location>
</feature>
<evidence type="ECO:0000256" key="1">
    <source>
        <dbReference type="SAM" id="MobiDB-lite"/>
    </source>
</evidence>
<dbReference type="GO" id="GO:0005868">
    <property type="term" value="C:cytoplasmic dynein complex"/>
    <property type="evidence" value="ECO:0007669"/>
    <property type="project" value="InterPro"/>
</dbReference>
<reference evidence="2 3" key="1">
    <citation type="submission" date="2018-03" db="EMBL/GenBank/DDBJ databases">
        <authorList>
            <person name="Fogelqvist J."/>
        </authorList>
    </citation>
    <scope>NUCLEOTIDE SEQUENCE [LARGE SCALE GENOMIC DNA]</scope>
</reference>
<geneLocation type="mitochondrion" evidence="2"/>
<dbReference type="InterPro" id="IPR042505">
    <property type="entry name" value="DYNC2I1"/>
</dbReference>
<evidence type="ECO:0000313" key="2">
    <source>
        <dbReference type="EMBL" id="SPR01571.1"/>
    </source>
</evidence>
<dbReference type="PANTHER" id="PTHR16022:SF0">
    <property type="entry name" value="CYTOPLASMIC DYNEIN 2 INTERMEDIATE CHAIN 1"/>
    <property type="match status" value="1"/>
</dbReference>